<reference evidence="3" key="1">
    <citation type="journal article" date="2019" name="Int. J. Syst. Evol. Microbiol.">
        <title>The Global Catalogue of Microorganisms (GCM) 10K type strain sequencing project: providing services to taxonomists for standard genome sequencing and annotation.</title>
        <authorList>
            <consortium name="The Broad Institute Genomics Platform"/>
            <consortium name="The Broad Institute Genome Sequencing Center for Infectious Disease"/>
            <person name="Wu L."/>
            <person name="Ma J."/>
        </authorList>
    </citation>
    <scope>NUCLEOTIDE SEQUENCE [LARGE SCALE GENOMIC DNA]</scope>
    <source>
        <strain evidence="3">JCM 15914</strain>
    </source>
</reference>
<comment type="caution">
    <text evidence="2">The sequence shown here is derived from an EMBL/GenBank/DDBJ whole genome shotgun (WGS) entry which is preliminary data.</text>
</comment>
<dbReference type="EMBL" id="BAAAQA010000016">
    <property type="protein sequence ID" value="GAA2117327.1"/>
    <property type="molecule type" value="Genomic_DNA"/>
</dbReference>
<evidence type="ECO:0000259" key="1">
    <source>
        <dbReference type="Pfam" id="PF00144"/>
    </source>
</evidence>
<organism evidence="2 3">
    <name type="scientific">Kocuria atrinae</name>
    <dbReference type="NCBI Taxonomy" id="592377"/>
    <lineage>
        <taxon>Bacteria</taxon>
        <taxon>Bacillati</taxon>
        <taxon>Actinomycetota</taxon>
        <taxon>Actinomycetes</taxon>
        <taxon>Micrococcales</taxon>
        <taxon>Micrococcaceae</taxon>
        <taxon>Kocuria</taxon>
    </lineage>
</organism>
<evidence type="ECO:0000313" key="2">
    <source>
        <dbReference type="EMBL" id="GAA2117327.1"/>
    </source>
</evidence>
<dbReference type="Pfam" id="PF00144">
    <property type="entry name" value="Beta-lactamase"/>
    <property type="match status" value="1"/>
</dbReference>
<keyword evidence="3" id="KW-1185">Reference proteome</keyword>
<dbReference type="PANTHER" id="PTHR43283">
    <property type="entry name" value="BETA-LACTAMASE-RELATED"/>
    <property type="match status" value="1"/>
</dbReference>
<proteinExistence type="predicted"/>
<protein>
    <recommendedName>
        <fullName evidence="1">Beta-lactamase-related domain-containing protein</fullName>
    </recommendedName>
</protein>
<dbReference type="SUPFAM" id="SSF56601">
    <property type="entry name" value="beta-lactamase/transpeptidase-like"/>
    <property type="match status" value="1"/>
</dbReference>
<dbReference type="InterPro" id="IPR012338">
    <property type="entry name" value="Beta-lactam/transpept-like"/>
</dbReference>
<dbReference type="Gene3D" id="3.40.710.10">
    <property type="entry name" value="DD-peptidase/beta-lactamase superfamily"/>
    <property type="match status" value="1"/>
</dbReference>
<dbReference type="InterPro" id="IPR001466">
    <property type="entry name" value="Beta-lactam-related"/>
</dbReference>
<evidence type="ECO:0000313" key="3">
    <source>
        <dbReference type="Proteomes" id="UP001500166"/>
    </source>
</evidence>
<name>A0ABP5JLY7_9MICC</name>
<dbReference type="RefSeq" id="WP_344224553.1">
    <property type="nucleotide sequence ID" value="NZ_BAAAQA010000016.1"/>
</dbReference>
<accession>A0ABP5JLY7</accession>
<gene>
    <name evidence="2" type="ORF">GCM10009824_16690</name>
</gene>
<dbReference type="InterPro" id="IPR050789">
    <property type="entry name" value="Diverse_Enzym_Activities"/>
</dbReference>
<dbReference type="Proteomes" id="UP001500166">
    <property type="component" value="Unassembled WGS sequence"/>
</dbReference>
<sequence>MSATWSLARVDDLLRSRNSVHHAVAVTESADGSRRHAVTMGRASVDDRFITASISKLFVHAIAYALVDRCILTLDQPAAQWVGADALRGIHTIKGRDYSADITLRHLLTHTSGLPNLETASVDGAPSIEKQVLQRDREVPLAEVMDLHRRVPGKFPPGSGRWAHYSDTNADLLALILERATGTSYDQLLSDFILEPLSLRRTGLVHADTSDTAPVFRRRRPVTFTRYLASQPGSGGIAASAMDLMVFLRAFMEGTLFSREHLTDPDWRRTQYGPLEYGPGVMRLAGPRLMSRFFFPAPAIVGHSGSTGSFAFYCPSYETFIVGTVNQMSGVPFEYVYRYLNAFAR</sequence>
<feature type="domain" description="Beta-lactamase-related" evidence="1">
    <location>
        <begin position="25"/>
        <end position="334"/>
    </location>
</feature>